<dbReference type="InterPro" id="IPR027984">
    <property type="entry name" value="TMEM95"/>
</dbReference>
<evidence type="ECO:0000313" key="13">
    <source>
        <dbReference type="EMBL" id="KAG5203517.1"/>
    </source>
</evidence>
<name>A0A836CY55_SHEEP</name>
<accession>A0A836CY55</accession>
<dbReference type="PROSITE" id="PS00107">
    <property type="entry name" value="PROTEIN_KINASE_ATP"/>
    <property type="match status" value="1"/>
</dbReference>
<feature type="compositionally biased region" description="Basic and acidic residues" evidence="10">
    <location>
        <begin position="692"/>
        <end position="705"/>
    </location>
</feature>
<dbReference type="PANTHER" id="PTHR24418">
    <property type="entry name" value="TYROSINE-PROTEIN KINASE"/>
    <property type="match status" value="1"/>
</dbReference>
<evidence type="ECO:0000256" key="6">
    <source>
        <dbReference type="ARBA" id="ARBA00022840"/>
    </source>
</evidence>
<comment type="catalytic activity">
    <reaction evidence="8">
        <text>L-threonyl-[protein] + ATP = O-phospho-L-threonyl-[protein] + ADP + H(+)</text>
        <dbReference type="Rhea" id="RHEA:46608"/>
        <dbReference type="Rhea" id="RHEA-COMP:11060"/>
        <dbReference type="Rhea" id="RHEA-COMP:11605"/>
        <dbReference type="ChEBI" id="CHEBI:15378"/>
        <dbReference type="ChEBI" id="CHEBI:30013"/>
        <dbReference type="ChEBI" id="CHEBI:30616"/>
        <dbReference type="ChEBI" id="CHEBI:61977"/>
        <dbReference type="ChEBI" id="CHEBI:456216"/>
        <dbReference type="EC" id="2.7.11.1"/>
    </reaction>
</comment>
<dbReference type="GO" id="GO:0097524">
    <property type="term" value="C:sperm plasma membrane"/>
    <property type="evidence" value="ECO:0007669"/>
    <property type="project" value="InterPro"/>
</dbReference>
<evidence type="ECO:0000256" key="1">
    <source>
        <dbReference type="ARBA" id="ARBA00011903"/>
    </source>
</evidence>
<keyword evidence="2" id="KW-0728">SH3 domain</keyword>
<evidence type="ECO:0000256" key="10">
    <source>
        <dbReference type="SAM" id="MobiDB-lite"/>
    </source>
</evidence>
<dbReference type="Pfam" id="PF22931">
    <property type="entry name" value="SAM_TNK"/>
    <property type="match status" value="1"/>
</dbReference>
<keyword evidence="11" id="KW-1133">Transmembrane helix</keyword>
<dbReference type="FunFam" id="2.30.30.40:FF:000243">
    <property type="entry name" value="Non-receptor tyrosine-protein kinase TNK1 isoform X1"/>
    <property type="match status" value="1"/>
</dbReference>
<comment type="caution">
    <text evidence="13">The sequence shown here is derived from an EMBL/GenBank/DDBJ whole genome shotgun (WGS) entry which is preliminary data.</text>
</comment>
<keyword evidence="6 9" id="KW-0067">ATP-binding</keyword>
<evidence type="ECO:0000256" key="3">
    <source>
        <dbReference type="ARBA" id="ARBA00022679"/>
    </source>
</evidence>
<dbReference type="PRINTS" id="PR00109">
    <property type="entry name" value="TYRKINASE"/>
</dbReference>
<dbReference type="GO" id="GO:0005524">
    <property type="term" value="F:ATP binding"/>
    <property type="evidence" value="ECO:0007669"/>
    <property type="project" value="UniProtKB-UniRule"/>
</dbReference>
<sequence>MGLDWSQSWEGWGGFPGWSCLNLGTFGVSLLGAQYSVSGKADRELSGRLARLCSQMEVQWKDCEVSWTFSAFALGSHDLWEARILLLFVCGTALLLGVPSLAVEGYQSPKERPEFLSLFCKALQTEPNQVTTLDHVTGGRGLTGVPPPDMLPEAGSLWLLRLLRDLQLAQFYRPILEELNVTRPEHFDFVRAEDLDGIGMGRPAQRRLAEALKRHRSGLKSKNWVYKILGGFASGQKETTPPSDSLPSLPEPDGRLKCLIPDRAVCRGELLGSGCFGMVHRGLWTLPSGQTVPVAVKSLRVGPEGPEGTELEDFLREVSVMMNLEHPHVLRLHGLVLGQPLQMVMELAPLGSLHARLTAPAPTPPLALALLCLFLRQVAGAMAYLGARGLVHRDLATRNLLLASPRTIKVADFGLVRPLGGARGRYIMGGPRRIPFAWCAPESLRHGAFSSASDVWMYGVTLWEMFAGGEEPWAGVPPYLILQRLEKDRARLPRPPLCSRALYTLALRCWAYHPADRPTFSDLEGLLQEAWPPEGRCVREVMEPGALRMEPGDPITIIEGSPDSTTWKGQNGRTFKVGSFAASAVTLVDLPATRPILRGTPARGERHQRNADGDRGKAKLQDAPQARGQRRNVALQRTKGISKSLESVLSLGPRPTGGGSSPPELRHARTGPQGPPGRSPRLPMAASSSQPPRERPPWPKREFPHSHPVGAPGASKATIPSGGPLSDPELQRRVMEVELSVHGVTYQECQAALRATGGDVVSAIRNLKVEQLFYLSSWSRADCRRILERYQWDLSAASRYVLARP</sequence>
<dbReference type="Pfam" id="PF07714">
    <property type="entry name" value="PK_Tyr_Ser-Thr"/>
    <property type="match status" value="1"/>
</dbReference>
<dbReference type="InterPro" id="IPR049587">
    <property type="entry name" value="TNK-like_SAM"/>
</dbReference>
<keyword evidence="5" id="KW-0418">Kinase</keyword>
<dbReference type="Gene3D" id="3.30.200.20">
    <property type="entry name" value="Phosphorylase Kinase, domain 1"/>
    <property type="match status" value="1"/>
</dbReference>
<evidence type="ECO:0000256" key="9">
    <source>
        <dbReference type="PROSITE-ProRule" id="PRU10141"/>
    </source>
</evidence>
<dbReference type="Pfam" id="PF15203">
    <property type="entry name" value="TMEM95"/>
    <property type="match status" value="1"/>
</dbReference>
<dbReference type="InterPro" id="IPR017441">
    <property type="entry name" value="Protein_kinase_ATP_BS"/>
</dbReference>
<dbReference type="InterPro" id="IPR008266">
    <property type="entry name" value="Tyr_kinase_AS"/>
</dbReference>
<dbReference type="SMART" id="SM00219">
    <property type="entry name" value="TyrKc"/>
    <property type="match status" value="1"/>
</dbReference>
<protein>
    <recommendedName>
        <fullName evidence="1">non-specific protein-tyrosine kinase</fullName>
        <ecNumber evidence="1">2.7.10.2</ecNumber>
    </recommendedName>
</protein>
<evidence type="ECO:0000259" key="12">
    <source>
        <dbReference type="PROSITE" id="PS50011"/>
    </source>
</evidence>
<dbReference type="EC" id="2.7.10.2" evidence="1"/>
<gene>
    <name evidence="13" type="ORF">JEQ12_003100</name>
</gene>
<organism evidence="13 14">
    <name type="scientific">Ovis aries</name>
    <name type="common">Sheep</name>
    <dbReference type="NCBI Taxonomy" id="9940"/>
    <lineage>
        <taxon>Eukaryota</taxon>
        <taxon>Metazoa</taxon>
        <taxon>Chordata</taxon>
        <taxon>Craniata</taxon>
        <taxon>Vertebrata</taxon>
        <taxon>Euteleostomi</taxon>
        <taxon>Mammalia</taxon>
        <taxon>Eutheria</taxon>
        <taxon>Laurasiatheria</taxon>
        <taxon>Artiodactyla</taxon>
        <taxon>Ruminantia</taxon>
        <taxon>Pecora</taxon>
        <taxon>Bovidae</taxon>
        <taxon>Caprinae</taxon>
        <taxon>Ovis</taxon>
    </lineage>
</organism>
<dbReference type="InterPro" id="IPR020635">
    <property type="entry name" value="Tyr_kinase_cat_dom"/>
</dbReference>
<dbReference type="FunFam" id="1.10.510.10:FF:000080">
    <property type="entry name" value="Putative activated CDC42 kinase 1"/>
    <property type="match status" value="1"/>
</dbReference>
<evidence type="ECO:0000256" key="11">
    <source>
        <dbReference type="SAM" id="Phobius"/>
    </source>
</evidence>
<evidence type="ECO:0000313" key="14">
    <source>
        <dbReference type="Proteomes" id="UP000664991"/>
    </source>
</evidence>
<dbReference type="AlphaFoldDB" id="A0A836CY55"/>
<dbReference type="EMBL" id="JAEMGP010000011">
    <property type="protein sequence ID" value="KAG5203517.1"/>
    <property type="molecule type" value="Genomic_DNA"/>
</dbReference>
<dbReference type="CDD" id="cd14328">
    <property type="entry name" value="UBA_TNK1"/>
    <property type="match status" value="1"/>
</dbReference>
<dbReference type="Proteomes" id="UP000664991">
    <property type="component" value="Unassembled WGS sequence"/>
</dbReference>
<feature type="binding site" evidence="9">
    <location>
        <position position="297"/>
    </location>
    <ligand>
        <name>ATP</name>
        <dbReference type="ChEBI" id="CHEBI:30616"/>
    </ligand>
</feature>
<dbReference type="GO" id="GO:0004715">
    <property type="term" value="F:non-membrane spanning protein tyrosine kinase activity"/>
    <property type="evidence" value="ECO:0007669"/>
    <property type="project" value="UniProtKB-EC"/>
</dbReference>
<dbReference type="InterPro" id="IPR050198">
    <property type="entry name" value="Non-receptor_tyrosine_kinases"/>
</dbReference>
<dbReference type="PROSITE" id="PS50011">
    <property type="entry name" value="PROTEIN_KINASE_DOM"/>
    <property type="match status" value="1"/>
</dbReference>
<evidence type="ECO:0000256" key="7">
    <source>
        <dbReference type="ARBA" id="ARBA00023137"/>
    </source>
</evidence>
<proteinExistence type="predicted"/>
<feature type="compositionally biased region" description="Basic and acidic residues" evidence="10">
    <location>
        <begin position="603"/>
        <end position="620"/>
    </location>
</feature>
<keyword evidence="3" id="KW-0808">Transferase</keyword>
<keyword evidence="7" id="KW-0829">Tyrosine-protein kinase</keyword>
<keyword evidence="11" id="KW-0812">Transmembrane</keyword>
<dbReference type="InterPro" id="IPR001245">
    <property type="entry name" value="Ser-Thr/Tyr_kinase_cat_dom"/>
</dbReference>
<reference evidence="13 14" key="1">
    <citation type="submission" date="2020-12" db="EMBL/GenBank/DDBJ databases">
        <title>De novo assembly of Tibetan sheep genome.</title>
        <authorList>
            <person name="Li X."/>
        </authorList>
    </citation>
    <scope>NUCLEOTIDE SEQUENCE [LARGE SCALE GENOMIC DNA]</scope>
    <source>
        <tissue evidence="13">Heart</tissue>
    </source>
</reference>
<feature type="domain" description="Protein kinase" evidence="12">
    <location>
        <begin position="265"/>
        <end position="532"/>
    </location>
</feature>
<feature type="region of interest" description="Disordered" evidence="10">
    <location>
        <begin position="596"/>
        <end position="728"/>
    </location>
</feature>
<feature type="transmembrane region" description="Helical" evidence="11">
    <location>
        <begin position="12"/>
        <end position="33"/>
    </location>
</feature>
<keyword evidence="4 9" id="KW-0547">Nucleotide-binding</keyword>
<dbReference type="CDD" id="cd09539">
    <property type="entry name" value="SAM_TNK-like"/>
    <property type="match status" value="1"/>
</dbReference>
<dbReference type="PROSITE" id="PS00109">
    <property type="entry name" value="PROTEIN_KINASE_TYR"/>
    <property type="match status" value="1"/>
</dbReference>
<dbReference type="InterPro" id="IPR011009">
    <property type="entry name" value="Kinase-like_dom_sf"/>
</dbReference>
<dbReference type="Gene3D" id="1.10.510.10">
    <property type="entry name" value="Transferase(Phosphotransferase) domain 1"/>
    <property type="match status" value="1"/>
</dbReference>
<dbReference type="FunFam" id="3.30.200.20:FF:000400">
    <property type="entry name" value="Tyrosine kinase non receptor 1"/>
    <property type="match status" value="1"/>
</dbReference>
<dbReference type="GO" id="GO:0004674">
    <property type="term" value="F:protein serine/threonine kinase activity"/>
    <property type="evidence" value="ECO:0007669"/>
    <property type="project" value="UniProtKB-EC"/>
</dbReference>
<dbReference type="InterPro" id="IPR055175">
    <property type="entry name" value="ACK/TNK-like_SAM"/>
</dbReference>
<evidence type="ECO:0000256" key="5">
    <source>
        <dbReference type="ARBA" id="ARBA00022777"/>
    </source>
</evidence>
<feature type="transmembrane region" description="Helical" evidence="11">
    <location>
        <begin position="84"/>
        <end position="103"/>
    </location>
</feature>
<dbReference type="InterPro" id="IPR000719">
    <property type="entry name" value="Prot_kinase_dom"/>
</dbReference>
<evidence type="ECO:0000256" key="4">
    <source>
        <dbReference type="ARBA" id="ARBA00022741"/>
    </source>
</evidence>
<evidence type="ECO:0000256" key="2">
    <source>
        <dbReference type="ARBA" id="ARBA00022443"/>
    </source>
</evidence>
<dbReference type="GO" id="GO:0007342">
    <property type="term" value="P:fusion of sperm to egg plasma membrane involved in single fertilization"/>
    <property type="evidence" value="ECO:0007669"/>
    <property type="project" value="InterPro"/>
</dbReference>
<keyword evidence="11" id="KW-0472">Membrane</keyword>
<evidence type="ECO:0000256" key="8">
    <source>
        <dbReference type="ARBA" id="ARBA00047899"/>
    </source>
</evidence>
<dbReference type="SUPFAM" id="SSF56112">
    <property type="entry name" value="Protein kinase-like (PK-like)"/>
    <property type="match status" value="1"/>
</dbReference>